<feature type="domain" description="IrrE N-terminal-like" evidence="1">
    <location>
        <begin position="58"/>
        <end position="161"/>
    </location>
</feature>
<keyword evidence="3" id="KW-1185">Reference proteome</keyword>
<dbReference type="RefSeq" id="WP_093556720.1">
    <property type="nucleotide sequence ID" value="NZ_FPBO01000015.1"/>
</dbReference>
<dbReference type="STRING" id="1035707.SAMN05216552_101584"/>
<evidence type="ECO:0000313" key="2">
    <source>
        <dbReference type="EMBL" id="SFU93664.1"/>
    </source>
</evidence>
<proteinExistence type="predicted"/>
<organism evidence="2 3">
    <name type="scientific">Pseudoduganella namucuonensis</name>
    <dbReference type="NCBI Taxonomy" id="1035707"/>
    <lineage>
        <taxon>Bacteria</taxon>
        <taxon>Pseudomonadati</taxon>
        <taxon>Pseudomonadota</taxon>
        <taxon>Betaproteobacteria</taxon>
        <taxon>Burkholderiales</taxon>
        <taxon>Oxalobacteraceae</taxon>
        <taxon>Telluria group</taxon>
        <taxon>Pseudoduganella</taxon>
    </lineage>
</organism>
<dbReference type="AlphaFoldDB" id="A0A1I7K897"/>
<reference evidence="3" key="1">
    <citation type="submission" date="2016-10" db="EMBL/GenBank/DDBJ databases">
        <authorList>
            <person name="Varghese N."/>
            <person name="Submissions S."/>
        </authorList>
    </citation>
    <scope>NUCLEOTIDE SEQUENCE [LARGE SCALE GENOMIC DNA]</scope>
    <source>
        <strain evidence="3">CGMCC 1.11014</strain>
    </source>
</reference>
<dbReference type="Pfam" id="PF06114">
    <property type="entry name" value="Peptidase_M78"/>
    <property type="match status" value="1"/>
</dbReference>
<gene>
    <name evidence="2" type="ORF">SAMN05216552_101584</name>
</gene>
<name>A0A1I7K897_9BURK</name>
<protein>
    <submittedName>
        <fullName evidence="2">Zn-dependent peptidase ImmA, M78 family</fullName>
    </submittedName>
</protein>
<dbReference type="EMBL" id="FPBO01000015">
    <property type="protein sequence ID" value="SFU93664.1"/>
    <property type="molecule type" value="Genomic_DNA"/>
</dbReference>
<dbReference type="InterPro" id="IPR010359">
    <property type="entry name" value="IrrE_HExxH"/>
</dbReference>
<sequence length="167" mass="18452">MALAEARPRTGVEAATKVLEHYWDGRIPIRPELIAERMKVAMVGRGAQGDDAYQFSGYFSFRDGVPTIEYNVNDPLVRRRFTVAHELGHFILGHQDAPRDYPDSFGSKNNSLVERQANQFAAELLMPAKVVKAMAFTGLTSVEALAEAFAVSKVAMGHRLSNLSLNT</sequence>
<dbReference type="Proteomes" id="UP000199391">
    <property type="component" value="Unassembled WGS sequence"/>
</dbReference>
<dbReference type="PANTHER" id="PTHR43236">
    <property type="entry name" value="ANTITOXIN HIGA1"/>
    <property type="match status" value="1"/>
</dbReference>
<evidence type="ECO:0000259" key="1">
    <source>
        <dbReference type="Pfam" id="PF06114"/>
    </source>
</evidence>
<dbReference type="PANTHER" id="PTHR43236:SF2">
    <property type="entry name" value="BLL0069 PROTEIN"/>
    <property type="match status" value="1"/>
</dbReference>
<accession>A0A1I7K897</accession>
<evidence type="ECO:0000313" key="3">
    <source>
        <dbReference type="Proteomes" id="UP000199391"/>
    </source>
</evidence>
<dbReference type="OrthoDB" id="9794834at2"/>
<dbReference type="InterPro" id="IPR052345">
    <property type="entry name" value="Rad_response_metalloprotease"/>
</dbReference>
<dbReference type="Gene3D" id="1.10.10.2910">
    <property type="match status" value="1"/>
</dbReference>